<protein>
    <submittedName>
        <fullName evidence="4">Isochorismatase family protein</fullName>
    </submittedName>
</protein>
<dbReference type="Gene3D" id="3.40.50.850">
    <property type="entry name" value="Isochorismatase-like"/>
    <property type="match status" value="1"/>
</dbReference>
<dbReference type="Pfam" id="PF00857">
    <property type="entry name" value="Isochorismatase"/>
    <property type="match status" value="1"/>
</dbReference>
<comment type="caution">
    <text evidence="4">The sequence shown here is derived from an EMBL/GenBank/DDBJ whole genome shotgun (WGS) entry which is preliminary data.</text>
</comment>
<comment type="similarity">
    <text evidence="1">Belongs to the isochorismatase family.</text>
</comment>
<dbReference type="CDD" id="cd00431">
    <property type="entry name" value="cysteine_hydrolases"/>
    <property type="match status" value="1"/>
</dbReference>
<evidence type="ECO:0000313" key="4">
    <source>
        <dbReference type="EMBL" id="EHM41186.1"/>
    </source>
</evidence>
<dbReference type="PANTHER" id="PTHR43540">
    <property type="entry name" value="PEROXYUREIDOACRYLATE/UREIDOACRYLATE AMIDOHYDROLASE-RELATED"/>
    <property type="match status" value="1"/>
</dbReference>
<dbReference type="HOGENOM" id="CLU_068979_12_0_9"/>
<dbReference type="InterPro" id="IPR000868">
    <property type="entry name" value="Isochorismatase-like_dom"/>
</dbReference>
<dbReference type="InterPro" id="IPR036380">
    <property type="entry name" value="Isochorismatase-like_sf"/>
</dbReference>
<dbReference type="SUPFAM" id="SSF52499">
    <property type="entry name" value="Isochorismatase-like hydrolases"/>
    <property type="match status" value="1"/>
</dbReference>
<accession>G9YV27</accession>
<dbReference type="PANTHER" id="PTHR43540:SF6">
    <property type="entry name" value="ISOCHORISMATASE-LIKE DOMAIN-CONTAINING PROTEIN"/>
    <property type="match status" value="1"/>
</dbReference>
<gene>
    <name evidence="4" type="ORF">HMPREF0372_03392</name>
</gene>
<dbReference type="EMBL" id="AGCK01000276">
    <property type="protein sequence ID" value="EHM41186.1"/>
    <property type="molecule type" value="Genomic_DNA"/>
</dbReference>
<reference evidence="4 5" key="1">
    <citation type="submission" date="2011-08" db="EMBL/GenBank/DDBJ databases">
        <authorList>
            <person name="Weinstock G."/>
            <person name="Sodergren E."/>
            <person name="Clifton S."/>
            <person name="Fulton L."/>
            <person name="Fulton B."/>
            <person name="Courtney L."/>
            <person name="Fronick C."/>
            <person name="Harrison M."/>
            <person name="Strong C."/>
            <person name="Farmer C."/>
            <person name="Delahaunty K."/>
            <person name="Markovic C."/>
            <person name="Hall O."/>
            <person name="Minx P."/>
            <person name="Tomlinson C."/>
            <person name="Mitreva M."/>
            <person name="Hou S."/>
            <person name="Chen J."/>
            <person name="Wollam A."/>
            <person name="Pepin K.H."/>
            <person name="Johnson M."/>
            <person name="Bhonagiri V."/>
            <person name="Zhang X."/>
            <person name="Suruliraj S."/>
            <person name="Warren W."/>
            <person name="Chinwalla A."/>
            <person name="Mardis E.R."/>
            <person name="Wilson R.K."/>
        </authorList>
    </citation>
    <scope>NUCLEOTIDE SEQUENCE [LARGE SCALE GENOMIC DNA]</scope>
    <source>
        <strain evidence="4 5">ATCC 29863</strain>
    </source>
</reference>
<dbReference type="InterPro" id="IPR050272">
    <property type="entry name" value="Isochorismatase-like_hydrls"/>
</dbReference>
<organism evidence="4 5">
    <name type="scientific">Flavonifractor plautii ATCC 29863</name>
    <dbReference type="NCBI Taxonomy" id="411475"/>
    <lineage>
        <taxon>Bacteria</taxon>
        <taxon>Bacillati</taxon>
        <taxon>Bacillota</taxon>
        <taxon>Clostridia</taxon>
        <taxon>Eubacteriales</taxon>
        <taxon>Oscillospiraceae</taxon>
        <taxon>Flavonifractor</taxon>
    </lineage>
</organism>
<dbReference type="GO" id="GO:0016787">
    <property type="term" value="F:hydrolase activity"/>
    <property type="evidence" value="ECO:0007669"/>
    <property type="project" value="UniProtKB-KW"/>
</dbReference>
<dbReference type="STRING" id="292800.A4U99_02370"/>
<evidence type="ECO:0000256" key="2">
    <source>
        <dbReference type="ARBA" id="ARBA00022801"/>
    </source>
</evidence>
<dbReference type="PATRIC" id="fig|411475.3.peg.2925"/>
<feature type="domain" description="Isochorismatase-like" evidence="3">
    <location>
        <begin position="7"/>
        <end position="176"/>
    </location>
</feature>
<sequence length="179" mass="19256">MDAVKRLLLVVDYQKDFVDGALGFPGAEALDGPIAAKIAACRAAGDDVAFTLDTHGPDYLDTQEGRKLPVPHCLLNSEGWQLYGQTGQAMERSRDMVIGKGAFPSLWLANWLKEQGYDRVELAGLVSYLCVLSNAIMVKAALPEAEIVVDASCTAGPDPDLHAKGLDVMEALQITVLNR</sequence>
<proteinExistence type="inferred from homology"/>
<evidence type="ECO:0000313" key="5">
    <source>
        <dbReference type="Proteomes" id="UP000004459"/>
    </source>
</evidence>
<dbReference type="Proteomes" id="UP000004459">
    <property type="component" value="Unassembled WGS sequence"/>
</dbReference>
<name>G9YV27_FLAPL</name>
<keyword evidence="2" id="KW-0378">Hydrolase</keyword>
<evidence type="ECO:0000256" key="1">
    <source>
        <dbReference type="ARBA" id="ARBA00006336"/>
    </source>
</evidence>
<dbReference type="AlphaFoldDB" id="G9YV27"/>
<evidence type="ECO:0000259" key="3">
    <source>
        <dbReference type="Pfam" id="PF00857"/>
    </source>
</evidence>